<keyword evidence="1 2" id="KW-0238">DNA-binding</keyword>
<dbReference type="InterPro" id="IPR009057">
    <property type="entry name" value="Homeodomain-like_sf"/>
</dbReference>
<evidence type="ECO:0000256" key="2">
    <source>
        <dbReference type="PROSITE-ProRule" id="PRU00335"/>
    </source>
</evidence>
<protein>
    <submittedName>
        <fullName evidence="4">Transcriptional regulator, TetR family</fullName>
    </submittedName>
</protein>
<proteinExistence type="predicted"/>
<dbReference type="AlphaFoldDB" id="L1NHM7"/>
<dbReference type="Pfam" id="PF00440">
    <property type="entry name" value="TetR_N"/>
    <property type="match status" value="1"/>
</dbReference>
<dbReference type="Proteomes" id="UP000010408">
    <property type="component" value="Unassembled WGS sequence"/>
</dbReference>
<evidence type="ECO:0000256" key="1">
    <source>
        <dbReference type="ARBA" id="ARBA00023125"/>
    </source>
</evidence>
<feature type="domain" description="HTH tetR-type" evidence="3">
    <location>
        <begin position="2"/>
        <end position="62"/>
    </location>
</feature>
<dbReference type="InterPro" id="IPR001647">
    <property type="entry name" value="HTH_TetR"/>
</dbReference>
<comment type="caution">
    <text evidence="4">The sequence shown here is derived from an EMBL/GenBank/DDBJ whole genome shotgun (WGS) entry which is preliminary data.</text>
</comment>
<name>L1NHM7_9PORP</name>
<dbReference type="InterPro" id="IPR050624">
    <property type="entry name" value="HTH-type_Tx_Regulator"/>
</dbReference>
<dbReference type="EMBL" id="AMEQ01000010">
    <property type="protein sequence ID" value="EKY02806.1"/>
    <property type="molecule type" value="Genomic_DNA"/>
</dbReference>
<evidence type="ECO:0000313" key="4">
    <source>
        <dbReference type="EMBL" id="EKY02806.1"/>
    </source>
</evidence>
<feature type="DNA-binding region" description="H-T-H motif" evidence="2">
    <location>
        <begin position="25"/>
        <end position="44"/>
    </location>
</feature>
<dbReference type="PATRIC" id="fig|1127696.3.peg.204"/>
<dbReference type="PROSITE" id="PS50977">
    <property type="entry name" value="HTH_TETR_2"/>
    <property type="match status" value="1"/>
</dbReference>
<dbReference type="GO" id="GO:0003677">
    <property type="term" value="F:DNA binding"/>
    <property type="evidence" value="ECO:0007669"/>
    <property type="project" value="UniProtKB-UniRule"/>
</dbReference>
<dbReference type="RefSeq" id="WP_005468387.1">
    <property type="nucleotide sequence ID" value="NZ_KB291042.1"/>
</dbReference>
<sequence>MATTKELILSRARELFLEHGYEGVSMRMIATSCGISLGLTYHYFVGKEALFSDIIRPVVQTLDYIFMQHNSQERCSDAIFEDIELGQYREFLLLVTKYRRELRLLLLYAKGSPYEGYEQEFIKQNNVLGRAYLNMLKEKYPTMRTNLSDRIIQITVENWFHVLKVLLSEELDDSEREQILREYFTFTTGGWKRLIADPSIEKEKAEE</sequence>
<dbReference type="STRING" id="1127696.HMPREF9134_00250"/>
<organism evidence="4 5">
    <name type="scientific">Porphyromonas catoniae F0037</name>
    <dbReference type="NCBI Taxonomy" id="1127696"/>
    <lineage>
        <taxon>Bacteria</taxon>
        <taxon>Pseudomonadati</taxon>
        <taxon>Bacteroidota</taxon>
        <taxon>Bacteroidia</taxon>
        <taxon>Bacteroidales</taxon>
        <taxon>Porphyromonadaceae</taxon>
        <taxon>Porphyromonas</taxon>
    </lineage>
</organism>
<dbReference type="eggNOG" id="COG1309">
    <property type="taxonomic scope" value="Bacteria"/>
</dbReference>
<dbReference type="SUPFAM" id="SSF46689">
    <property type="entry name" value="Homeodomain-like"/>
    <property type="match status" value="1"/>
</dbReference>
<dbReference type="PRINTS" id="PR00455">
    <property type="entry name" value="HTHTETR"/>
</dbReference>
<dbReference type="HOGENOM" id="CLU_069356_6_2_10"/>
<dbReference type="Gene3D" id="1.10.357.10">
    <property type="entry name" value="Tetracycline Repressor, domain 2"/>
    <property type="match status" value="1"/>
</dbReference>
<accession>L1NHM7</accession>
<dbReference type="PANTHER" id="PTHR43479">
    <property type="entry name" value="ACREF/ENVCD OPERON REPRESSOR-RELATED"/>
    <property type="match status" value="1"/>
</dbReference>
<evidence type="ECO:0000259" key="3">
    <source>
        <dbReference type="PROSITE" id="PS50977"/>
    </source>
</evidence>
<reference evidence="4 5" key="1">
    <citation type="submission" date="2012-05" db="EMBL/GenBank/DDBJ databases">
        <authorList>
            <person name="Weinstock G."/>
            <person name="Sodergren E."/>
            <person name="Lobos E.A."/>
            <person name="Fulton L."/>
            <person name="Fulton R."/>
            <person name="Courtney L."/>
            <person name="Fronick C."/>
            <person name="O'Laughlin M."/>
            <person name="Godfrey J."/>
            <person name="Wilson R.M."/>
            <person name="Miner T."/>
            <person name="Farmer C."/>
            <person name="Delehaunty K."/>
            <person name="Cordes M."/>
            <person name="Minx P."/>
            <person name="Tomlinson C."/>
            <person name="Chen J."/>
            <person name="Wollam A."/>
            <person name="Pepin K.H."/>
            <person name="Bhonagiri V."/>
            <person name="Zhang X."/>
            <person name="Suruliraj S."/>
            <person name="Warren W."/>
            <person name="Mitreva M."/>
            <person name="Mardis E.R."/>
            <person name="Wilson R.K."/>
        </authorList>
    </citation>
    <scope>NUCLEOTIDE SEQUENCE [LARGE SCALE GENOMIC DNA]</scope>
    <source>
        <strain evidence="4 5">F0037</strain>
    </source>
</reference>
<evidence type="ECO:0000313" key="5">
    <source>
        <dbReference type="Proteomes" id="UP000010408"/>
    </source>
</evidence>
<gene>
    <name evidence="4" type="ORF">HMPREF9134_00250</name>
</gene>
<dbReference type="PANTHER" id="PTHR43479:SF11">
    <property type="entry name" value="ACREF_ENVCD OPERON REPRESSOR-RELATED"/>
    <property type="match status" value="1"/>
</dbReference>